<name>A0AAV2R7D5_MEGNR</name>
<accession>A0AAV2R7D5</accession>
<dbReference type="EMBL" id="CAXKWB010016335">
    <property type="protein sequence ID" value="CAL4115978.1"/>
    <property type="molecule type" value="Genomic_DNA"/>
</dbReference>
<reference evidence="1 2" key="1">
    <citation type="submission" date="2024-05" db="EMBL/GenBank/DDBJ databases">
        <authorList>
            <person name="Wallberg A."/>
        </authorList>
    </citation>
    <scope>NUCLEOTIDE SEQUENCE [LARGE SCALE GENOMIC DNA]</scope>
</reference>
<feature type="non-terminal residue" evidence="1">
    <location>
        <position position="1"/>
    </location>
</feature>
<evidence type="ECO:0000313" key="1">
    <source>
        <dbReference type="EMBL" id="CAL4115978.1"/>
    </source>
</evidence>
<evidence type="ECO:0000313" key="2">
    <source>
        <dbReference type="Proteomes" id="UP001497623"/>
    </source>
</evidence>
<organism evidence="1 2">
    <name type="scientific">Meganyctiphanes norvegica</name>
    <name type="common">Northern krill</name>
    <name type="synonym">Thysanopoda norvegica</name>
    <dbReference type="NCBI Taxonomy" id="48144"/>
    <lineage>
        <taxon>Eukaryota</taxon>
        <taxon>Metazoa</taxon>
        <taxon>Ecdysozoa</taxon>
        <taxon>Arthropoda</taxon>
        <taxon>Crustacea</taxon>
        <taxon>Multicrustacea</taxon>
        <taxon>Malacostraca</taxon>
        <taxon>Eumalacostraca</taxon>
        <taxon>Eucarida</taxon>
        <taxon>Euphausiacea</taxon>
        <taxon>Euphausiidae</taxon>
        <taxon>Meganyctiphanes</taxon>
    </lineage>
</organism>
<gene>
    <name evidence="1" type="ORF">MNOR_LOCUS20836</name>
</gene>
<sequence>SRVCDWYYNVDCPSSPDSYGINEDLYKVDNGAVNNDYNDNIQGFLGPLPPNIPFAPQPSHSQLASPCQRTHVLDSFTQGCVPTYNPLPPSRITTTPGWLF</sequence>
<dbReference type="Proteomes" id="UP001497623">
    <property type="component" value="Unassembled WGS sequence"/>
</dbReference>
<comment type="caution">
    <text evidence="1">The sequence shown here is derived from an EMBL/GenBank/DDBJ whole genome shotgun (WGS) entry which is preliminary data.</text>
</comment>
<keyword evidence="2" id="KW-1185">Reference proteome</keyword>
<protein>
    <submittedName>
        <fullName evidence="1">Uncharacterized protein</fullName>
    </submittedName>
</protein>
<proteinExistence type="predicted"/>
<dbReference type="AlphaFoldDB" id="A0AAV2R7D5"/>